<reference evidence="4" key="1">
    <citation type="journal article" date="2021" name="bioRxiv">
        <title>Whole Genome Assembly and Annotation of Northern Wild Rice, Zizania palustris L., Supports a Whole Genome Duplication in the Zizania Genus.</title>
        <authorList>
            <person name="Haas M."/>
            <person name="Kono T."/>
            <person name="Macchietto M."/>
            <person name="Millas R."/>
            <person name="McGilp L."/>
            <person name="Shao M."/>
            <person name="Duquette J."/>
            <person name="Hirsch C.N."/>
            <person name="Kimball J."/>
        </authorList>
    </citation>
    <scope>NUCLEOTIDE SEQUENCE</scope>
    <source>
        <tissue evidence="4">Fresh leaf tissue</tissue>
    </source>
</reference>
<dbReference type="OrthoDB" id="786246at2759"/>
<dbReference type="Proteomes" id="UP000729402">
    <property type="component" value="Unassembled WGS sequence"/>
</dbReference>
<dbReference type="Pfam" id="PF02574">
    <property type="entry name" value="S-methyl_trans"/>
    <property type="match status" value="1"/>
</dbReference>
<dbReference type="PANTHER" id="PTHR46015">
    <property type="entry name" value="ZGC:172121"/>
    <property type="match status" value="1"/>
</dbReference>
<dbReference type="PANTHER" id="PTHR46015:SF1">
    <property type="entry name" value="HOMOCYSTEINE S-METHYLTRANSFERASE-LIKE ISOFORM 1"/>
    <property type="match status" value="1"/>
</dbReference>
<keyword evidence="2" id="KW-0862">Zinc</keyword>
<feature type="domain" description="Hcy-binding" evidence="3">
    <location>
        <begin position="22"/>
        <end position="132"/>
    </location>
</feature>
<dbReference type="GO" id="GO:0046872">
    <property type="term" value="F:metal ion binding"/>
    <property type="evidence" value="ECO:0007669"/>
    <property type="project" value="UniProtKB-KW"/>
</dbReference>
<gene>
    <name evidence="4" type="ORF">GUJ93_ZPchr0012g19046</name>
</gene>
<dbReference type="GO" id="GO:0008898">
    <property type="term" value="F:S-adenosylmethionine-homocysteine S-methyltransferase activity"/>
    <property type="evidence" value="ECO:0007669"/>
    <property type="project" value="TreeGrafter"/>
</dbReference>
<evidence type="ECO:0000256" key="2">
    <source>
        <dbReference type="ARBA" id="ARBA00022833"/>
    </source>
</evidence>
<name>A0A8J5WRQ9_ZIZPA</name>
<sequence length="136" mass="15143">MSQGEYADMLVEFLRESGGAAVIDVGLATELEDNDADLKDTLWSAKCLFTCPDLIRKATIQGFLSRGFSQEESESFLRRSVELACEAQFIYLEKCSDCSDEAKDRTQYRNRPILIAASVGSYGAYLADGSKYRLVQ</sequence>
<evidence type="ECO:0000256" key="1">
    <source>
        <dbReference type="ARBA" id="ARBA00022723"/>
    </source>
</evidence>
<dbReference type="GO" id="GO:0009086">
    <property type="term" value="P:methionine biosynthetic process"/>
    <property type="evidence" value="ECO:0007669"/>
    <property type="project" value="TreeGrafter"/>
</dbReference>
<reference evidence="4" key="2">
    <citation type="submission" date="2021-02" db="EMBL/GenBank/DDBJ databases">
        <authorList>
            <person name="Kimball J.A."/>
            <person name="Haas M.W."/>
            <person name="Macchietto M."/>
            <person name="Kono T."/>
            <person name="Duquette J."/>
            <person name="Shao M."/>
        </authorList>
    </citation>
    <scope>NUCLEOTIDE SEQUENCE</scope>
    <source>
        <tissue evidence="4">Fresh leaf tissue</tissue>
    </source>
</reference>
<organism evidence="4 5">
    <name type="scientific">Zizania palustris</name>
    <name type="common">Northern wild rice</name>
    <dbReference type="NCBI Taxonomy" id="103762"/>
    <lineage>
        <taxon>Eukaryota</taxon>
        <taxon>Viridiplantae</taxon>
        <taxon>Streptophyta</taxon>
        <taxon>Embryophyta</taxon>
        <taxon>Tracheophyta</taxon>
        <taxon>Spermatophyta</taxon>
        <taxon>Magnoliopsida</taxon>
        <taxon>Liliopsida</taxon>
        <taxon>Poales</taxon>
        <taxon>Poaceae</taxon>
        <taxon>BOP clade</taxon>
        <taxon>Oryzoideae</taxon>
        <taxon>Oryzeae</taxon>
        <taxon>Zizaniinae</taxon>
        <taxon>Zizania</taxon>
    </lineage>
</organism>
<accession>A0A8J5WRQ9</accession>
<dbReference type="InterPro" id="IPR003726">
    <property type="entry name" value="HCY_dom"/>
</dbReference>
<dbReference type="EMBL" id="JAAALK010000080">
    <property type="protein sequence ID" value="KAG8095573.1"/>
    <property type="molecule type" value="Genomic_DNA"/>
</dbReference>
<proteinExistence type="predicted"/>
<evidence type="ECO:0000313" key="5">
    <source>
        <dbReference type="Proteomes" id="UP000729402"/>
    </source>
</evidence>
<dbReference type="GO" id="GO:0033528">
    <property type="term" value="P:S-methylmethionine cycle"/>
    <property type="evidence" value="ECO:0007669"/>
    <property type="project" value="TreeGrafter"/>
</dbReference>
<evidence type="ECO:0000313" key="4">
    <source>
        <dbReference type="EMBL" id="KAG8095573.1"/>
    </source>
</evidence>
<keyword evidence="1" id="KW-0479">Metal-binding</keyword>
<dbReference type="InterPro" id="IPR051486">
    <property type="entry name" value="Hcy_S-methyltransferase"/>
</dbReference>
<keyword evidence="5" id="KW-1185">Reference proteome</keyword>
<comment type="caution">
    <text evidence="4">The sequence shown here is derived from an EMBL/GenBank/DDBJ whole genome shotgun (WGS) entry which is preliminary data.</text>
</comment>
<dbReference type="AlphaFoldDB" id="A0A8J5WRQ9"/>
<protein>
    <recommendedName>
        <fullName evidence="3">Hcy-binding domain-containing protein</fullName>
    </recommendedName>
</protein>
<evidence type="ECO:0000259" key="3">
    <source>
        <dbReference type="Pfam" id="PF02574"/>
    </source>
</evidence>